<evidence type="ECO:0000256" key="1">
    <source>
        <dbReference type="SAM" id="Phobius"/>
    </source>
</evidence>
<dbReference type="OrthoDB" id="2680433at2"/>
<dbReference type="InterPro" id="IPR024405">
    <property type="entry name" value="Phage_BhlA/UviB"/>
</dbReference>
<keyword evidence="1" id="KW-1133">Transmembrane helix</keyword>
<reference evidence="2 3" key="1">
    <citation type="submission" date="2016-10" db="EMBL/GenBank/DDBJ databases">
        <authorList>
            <person name="de Groot N.N."/>
        </authorList>
    </citation>
    <scope>NUCLEOTIDE SEQUENCE [LARGE SCALE GENOMIC DNA]</scope>
    <source>
        <strain evidence="2 3">DSM 1801</strain>
    </source>
</reference>
<evidence type="ECO:0000313" key="2">
    <source>
        <dbReference type="EMBL" id="SES90726.1"/>
    </source>
</evidence>
<organism evidence="2 3">
    <name type="scientific">[Clostridium] polysaccharolyticum</name>
    <dbReference type="NCBI Taxonomy" id="29364"/>
    <lineage>
        <taxon>Bacteria</taxon>
        <taxon>Bacillati</taxon>
        <taxon>Bacillota</taxon>
        <taxon>Clostridia</taxon>
        <taxon>Lachnospirales</taxon>
        <taxon>Lachnospiraceae</taxon>
    </lineage>
</organism>
<name>A0A1I0A939_9FIRM</name>
<sequence>MEEVLLSVTQSQGIWTVLFVFLLLYTIKKNDKLDERQEEREQKYQMLLSDLTDKYSLLTSMDKQINNLFKLFKENDKKR</sequence>
<protein>
    <submittedName>
        <fullName evidence="2">BhlA holin family protein</fullName>
    </submittedName>
</protein>
<keyword evidence="1" id="KW-0812">Transmembrane</keyword>
<dbReference type="RefSeq" id="WP_092476895.1">
    <property type="nucleotide sequence ID" value="NZ_FOHN01000005.1"/>
</dbReference>
<dbReference type="EMBL" id="FOHN01000005">
    <property type="protein sequence ID" value="SES90726.1"/>
    <property type="molecule type" value="Genomic_DNA"/>
</dbReference>
<accession>A0A1I0A939</accession>
<gene>
    <name evidence="2" type="ORF">SAMN04487772_10534</name>
</gene>
<feature type="transmembrane region" description="Helical" evidence="1">
    <location>
        <begin position="12"/>
        <end position="27"/>
    </location>
</feature>
<proteinExistence type="predicted"/>
<dbReference type="Pfam" id="PF10960">
    <property type="entry name" value="Holin_BhlA"/>
    <property type="match status" value="1"/>
</dbReference>
<keyword evidence="1" id="KW-0472">Membrane</keyword>
<evidence type="ECO:0000313" key="3">
    <source>
        <dbReference type="Proteomes" id="UP000199800"/>
    </source>
</evidence>
<keyword evidence="3" id="KW-1185">Reference proteome</keyword>
<dbReference type="AlphaFoldDB" id="A0A1I0A939"/>
<dbReference type="Proteomes" id="UP000199800">
    <property type="component" value="Unassembled WGS sequence"/>
</dbReference>